<name>A0A2R3Z1P6_9FLAO</name>
<accession>A0A2R3Z1P6</accession>
<dbReference type="OrthoDB" id="1236981at2"/>
<gene>
    <name evidence="1" type="ORF">C7S20_02215</name>
</gene>
<evidence type="ECO:0000313" key="1">
    <source>
        <dbReference type="EMBL" id="AVR44174.1"/>
    </source>
</evidence>
<proteinExistence type="predicted"/>
<dbReference type="InterPro" id="IPR026341">
    <property type="entry name" value="T9SS_type_B"/>
</dbReference>
<keyword evidence="2" id="KW-1185">Reference proteome</keyword>
<dbReference type="EMBL" id="CP028136">
    <property type="protein sequence ID" value="AVR44174.1"/>
    <property type="molecule type" value="Genomic_DNA"/>
</dbReference>
<reference evidence="2" key="1">
    <citation type="submission" date="2018-03" db="EMBL/GenBank/DDBJ databases">
        <title>Gramella fulva sp. nov., isolated from a dry surface of tidal flat.</title>
        <authorList>
            <person name="Hwang S.H."/>
            <person name="Hwang W.M."/>
            <person name="Kang K."/>
            <person name="Ahn T.-Y."/>
        </authorList>
    </citation>
    <scope>NUCLEOTIDE SEQUENCE [LARGE SCALE GENOMIC DNA]</scope>
    <source>
        <strain evidence="2">SH35</strain>
    </source>
</reference>
<dbReference type="Proteomes" id="UP000241507">
    <property type="component" value="Chromosome"/>
</dbReference>
<dbReference type="Pfam" id="PF13585">
    <property type="entry name" value="CHU_C"/>
    <property type="match status" value="1"/>
</dbReference>
<sequence>MQNFTLRFKGKIFYLLTLTLLIGSLPSIYGQACPTVDNSSQSFCNALSTVADLKANGDNVKWYAEATSSTALPIDRILQDGEDYFADSPDCTDSGFTRPSVTVSITGPATPVVQDDFFTPCSGGGPYTIADLKEAIDAAPAPSGYTLEIFSSRYDRNATPLADTDPLSVGNYYAGYYDAGTGCQSKRKPVRFEPVELSAPTETVPDEVCEGTTLGELSQYVQGDKNLWYDTPTSEPNLADDDLVQNGTTYYVSQVKPSDGPPCESERTEVIFTVLPADAGPDNTDNTLCVSDADSQLNNETNARAYFLSLLEYNNDSDTSNDVPDTGNFDMATLTEIVADYNDGTKAGYYETTYTVSFSNGCEDSVILGVTVAADPNPGTDKEQDVCITELAPLVPLAASNINAVETAIRTYLGGTGLDTDGEFTPGISDFIATLSNDIDNNNFPKTYTIEYTVNNDGCEKSATATLNVFPENNAGTTNSDEMCQTDVDAEGIFANEASLKTYYLQLLGTDDASGSFNPPLNTLITNYNDGITDPSEDFTTEYTVDNGVCAPAMATATLTVIKAIPADAGTGTGDTFCSNEDTDLDLYTFLSGDYGVGTFSSDNAEVGDATFNPSEEGVGSYDITYTVSPETDCVTTTASTTFTINVNQAPNAGPGGKFSFCKAEFEAIAATALTNPSALLDEFSLDITPDGDFTGDNLITLLTKYGSTTEFPATFTTTYTVSNSDCTDSATYSVTITPNTVVSAGGDKNMENPICSTDDLQDLSTYLGDGATSGGVFSSDNLTITDGQFDPSAETTGDHSFTYTVNGDTDSDPCTIGNDMATITFTITEGIEIAPVEPKIICGEDIDENFFTEDALTAYYLGLIDNDVPTEGGSFNPDIPTIIQDYNNGDTTLTTVYSLNNEPCNNSVELSIVIRDNIVAELTEVEDPDPICQNAGIQDLTDFIGSNPDFGRFVGYDEGTFNPGEEGEGVYTITYILDEEASCVTGSDSITFDITVLGSAYAGSAKTLNVCQNSGTLKLFSKLDQGVDKTGTFTFESTGEVIVDGEIDPSDLEPKVYNIIYTVKAENDCGDAKAVFKLNVRAVPNAGADTSEPEEVCQNLDTFDLSTLLSADAQSGGKFTVNGNTVDKEIIPSDFDSDTIYNFFYMVSNNSGACSDSAILQVKFLDAANAGEGSNITACSNDSTTINLLTDYVSVDADQNGTFTFKETDEVIANGEIIPSELDPAAYNSTVVYTVPATNDCGDDTAEFQLNISPAPDAPDVNDISFCAIQSPTGANLMEEGENLTFYTDATLETMVLETDELVSGTYYVTQRTSEDGCESDATEFTVTINDPGTPTIDNASLSFCEYDDPKVADLSSAVDQTSNVTWYASVDSTDPLNTSTALQSGKYYATLYDPATDCESSQRLEVTVTIENCPLVFPEGISPNGDQKNDTFVIEHIERYYPNYIIKIHNRWGDLVYKGGANTPNWDGTSNQSGALGNDVLPVGVYFYLLDFNDGVTPPKRGKIYLSR</sequence>
<dbReference type="KEGG" id="grs:C7S20_02215"/>
<dbReference type="NCBIfam" id="TIGR04131">
    <property type="entry name" value="Bac_Flav_CTERM"/>
    <property type="match status" value="1"/>
</dbReference>
<dbReference type="RefSeq" id="WP_107010952.1">
    <property type="nucleotide sequence ID" value="NZ_CP028136.1"/>
</dbReference>
<protein>
    <submittedName>
        <fullName evidence="1">Uncharacterized protein</fullName>
    </submittedName>
</protein>
<evidence type="ECO:0000313" key="2">
    <source>
        <dbReference type="Proteomes" id="UP000241507"/>
    </source>
</evidence>
<organism evidence="1 2">
    <name type="scientific">Christiangramia fulva</name>
    <dbReference type="NCBI Taxonomy" id="2126553"/>
    <lineage>
        <taxon>Bacteria</taxon>
        <taxon>Pseudomonadati</taxon>
        <taxon>Bacteroidota</taxon>
        <taxon>Flavobacteriia</taxon>
        <taxon>Flavobacteriales</taxon>
        <taxon>Flavobacteriaceae</taxon>
        <taxon>Christiangramia</taxon>
    </lineage>
</organism>